<reference evidence="2 3" key="1">
    <citation type="submission" date="2022-06" db="EMBL/GenBank/DDBJ databases">
        <title>Rhizosaccharibacter gen. nov. sp. nov. KSS12, endophytic bacteria isolated from sugarcane.</title>
        <authorList>
            <person name="Pitiwittayakul N."/>
        </authorList>
    </citation>
    <scope>NUCLEOTIDE SEQUENCE [LARGE SCALE GENOMIC DNA]</scope>
    <source>
        <strain evidence="2 3">KSS12</strain>
    </source>
</reference>
<comment type="caution">
    <text evidence="2">The sequence shown here is derived from an EMBL/GenBank/DDBJ whole genome shotgun (WGS) entry which is preliminary data.</text>
</comment>
<evidence type="ECO:0000256" key="1">
    <source>
        <dbReference type="SAM" id="MobiDB-lite"/>
    </source>
</evidence>
<feature type="compositionally biased region" description="Basic and acidic residues" evidence="1">
    <location>
        <begin position="90"/>
        <end position="128"/>
    </location>
</feature>
<keyword evidence="3" id="KW-1185">Reference proteome</keyword>
<proteinExistence type="predicted"/>
<feature type="region of interest" description="Disordered" evidence="1">
    <location>
        <begin position="90"/>
        <end position="135"/>
    </location>
</feature>
<name>A0ABT1VSF3_9PROT</name>
<dbReference type="RefSeq" id="WP_422918016.1">
    <property type="nucleotide sequence ID" value="NZ_JAMZEJ010000001.1"/>
</dbReference>
<gene>
    <name evidence="2" type="ORF">NFI88_00255</name>
</gene>
<evidence type="ECO:0000313" key="2">
    <source>
        <dbReference type="EMBL" id="MCQ8239269.1"/>
    </source>
</evidence>
<evidence type="ECO:0000313" key="3">
    <source>
        <dbReference type="Proteomes" id="UP001524547"/>
    </source>
</evidence>
<dbReference type="EMBL" id="JAMZEJ010000001">
    <property type="protein sequence ID" value="MCQ8239269.1"/>
    <property type="molecule type" value="Genomic_DNA"/>
</dbReference>
<accession>A0ABT1VSF3</accession>
<protein>
    <submittedName>
        <fullName evidence="2">Uncharacterized protein</fullName>
    </submittedName>
</protein>
<organism evidence="2 3">
    <name type="scientific">Rhizosaccharibacter radicis</name>
    <dbReference type="NCBI Taxonomy" id="2782605"/>
    <lineage>
        <taxon>Bacteria</taxon>
        <taxon>Pseudomonadati</taxon>
        <taxon>Pseudomonadota</taxon>
        <taxon>Alphaproteobacteria</taxon>
        <taxon>Acetobacterales</taxon>
        <taxon>Acetobacteraceae</taxon>
        <taxon>Rhizosaccharibacter</taxon>
    </lineage>
</organism>
<sequence>MTQIRMLEPHDPLPDAPAVVLMRRFEEDDPRQAMIELIVLEPGGREHNRRLLAGDGSPMPWDAANREAAAAAQEEGLDAVYHVDRTRGPRESEILGHGGDHSVGMDKLVDDDLEDGEHGPDMRDEALHHTAPRRF</sequence>
<dbReference type="Proteomes" id="UP001524547">
    <property type="component" value="Unassembled WGS sequence"/>
</dbReference>